<organism evidence="9 10">
    <name type="scientific">Halobacillus salinus</name>
    <dbReference type="NCBI Taxonomy" id="192814"/>
    <lineage>
        <taxon>Bacteria</taxon>
        <taxon>Bacillati</taxon>
        <taxon>Bacillota</taxon>
        <taxon>Bacilli</taxon>
        <taxon>Bacillales</taxon>
        <taxon>Bacillaceae</taxon>
        <taxon>Halobacillus</taxon>
    </lineage>
</organism>
<keyword evidence="6 8" id="KW-0139">CF(1)</keyword>
<evidence type="ECO:0000256" key="4">
    <source>
        <dbReference type="ARBA" id="ARBA00023065"/>
    </source>
</evidence>
<dbReference type="NCBIfam" id="TIGR01145">
    <property type="entry name" value="ATP_synt_delta"/>
    <property type="match status" value="1"/>
</dbReference>
<reference evidence="9 10" key="1">
    <citation type="journal article" date="2003" name="Int. J. Syst. Evol. Microbiol.">
        <title>Halobacillus salinus sp. nov., isolated from a salt lake on the coast of the East Sea in Korea.</title>
        <authorList>
            <person name="Yoon J.H."/>
            <person name="Kang K.H."/>
            <person name="Park Y.H."/>
        </authorList>
    </citation>
    <scope>NUCLEOTIDE SEQUENCE [LARGE SCALE GENOMIC DNA]</scope>
    <source>
        <strain evidence="9 10">HSL-3</strain>
    </source>
</reference>
<dbReference type="PANTHER" id="PTHR11910">
    <property type="entry name" value="ATP SYNTHASE DELTA CHAIN"/>
    <property type="match status" value="1"/>
</dbReference>
<evidence type="ECO:0000256" key="2">
    <source>
        <dbReference type="ARBA" id="ARBA00022448"/>
    </source>
</evidence>
<dbReference type="Pfam" id="PF00213">
    <property type="entry name" value="OSCP"/>
    <property type="match status" value="1"/>
</dbReference>
<comment type="subcellular location">
    <subcellularLocation>
        <location evidence="8">Cell membrane</location>
        <topology evidence="8">Peripheral membrane protein</topology>
    </subcellularLocation>
    <subcellularLocation>
        <location evidence="1">Membrane</location>
    </subcellularLocation>
</comment>
<keyword evidence="3 8" id="KW-0375">Hydrogen ion transport</keyword>
<evidence type="ECO:0000256" key="8">
    <source>
        <dbReference type="HAMAP-Rule" id="MF_01416"/>
    </source>
</evidence>
<keyword evidence="5 8" id="KW-0472">Membrane</keyword>
<name>A0A4Z0GX06_9BACI</name>
<protein>
    <recommendedName>
        <fullName evidence="8">ATP synthase subunit delta</fullName>
    </recommendedName>
    <alternativeName>
        <fullName evidence="8">ATP synthase F(1) sector subunit delta</fullName>
    </alternativeName>
    <alternativeName>
        <fullName evidence="8">F-type ATPase subunit delta</fullName>
        <shortName evidence="8">F-ATPase subunit delta</shortName>
    </alternativeName>
</protein>
<comment type="function">
    <text evidence="8">This protein is part of the stalk that links CF(0) to CF(1). It either transmits conformational changes from CF(0) to CF(1) or is implicated in proton conduction.</text>
</comment>
<evidence type="ECO:0000256" key="6">
    <source>
        <dbReference type="ARBA" id="ARBA00023196"/>
    </source>
</evidence>
<dbReference type="HAMAP" id="MF_01416">
    <property type="entry name" value="ATP_synth_delta_bact"/>
    <property type="match status" value="1"/>
</dbReference>
<evidence type="ECO:0000256" key="5">
    <source>
        <dbReference type="ARBA" id="ARBA00023136"/>
    </source>
</evidence>
<proteinExistence type="inferred from homology"/>
<sequence length="182" mass="21009">MSVTIVAKRYADALFQLAKEHNKLEQVESELRTLRDVYVSNPKLVHFLQHPRVTMDQKKQLVTESFQSFSKEVLHTLQLLVDRHREEIIVDVVSEFITLMNDAKGVADAEVYSVRELSEKELERISETFAPKVGKRSLNLKNFVDKELLGGIRLRVGNRIFDGSISGKLRRMERELTSANKR</sequence>
<evidence type="ECO:0000256" key="1">
    <source>
        <dbReference type="ARBA" id="ARBA00004370"/>
    </source>
</evidence>
<dbReference type="InterPro" id="IPR026015">
    <property type="entry name" value="ATP_synth_OSCP/delta_N_sf"/>
</dbReference>
<dbReference type="GO" id="GO:0005886">
    <property type="term" value="C:plasma membrane"/>
    <property type="evidence" value="ECO:0007669"/>
    <property type="project" value="UniProtKB-SubCell"/>
</dbReference>
<evidence type="ECO:0000313" key="10">
    <source>
        <dbReference type="Proteomes" id="UP000297982"/>
    </source>
</evidence>
<dbReference type="Proteomes" id="UP000297982">
    <property type="component" value="Unassembled WGS sequence"/>
</dbReference>
<comment type="caution">
    <text evidence="9">The sequence shown here is derived from an EMBL/GenBank/DDBJ whole genome shotgun (WGS) entry which is preliminary data.</text>
</comment>
<accession>A0A4Z0GX06</accession>
<dbReference type="GO" id="GO:0045259">
    <property type="term" value="C:proton-transporting ATP synthase complex"/>
    <property type="evidence" value="ECO:0007669"/>
    <property type="project" value="UniProtKB-KW"/>
</dbReference>
<keyword evidence="7 8" id="KW-0066">ATP synthesis</keyword>
<dbReference type="InterPro" id="IPR000711">
    <property type="entry name" value="ATPase_OSCP/dsu"/>
</dbReference>
<evidence type="ECO:0000256" key="7">
    <source>
        <dbReference type="ARBA" id="ARBA00023310"/>
    </source>
</evidence>
<dbReference type="RefSeq" id="WP_079477955.1">
    <property type="nucleotide sequence ID" value="NZ_FVYZ01000003.1"/>
</dbReference>
<comment type="similarity">
    <text evidence="8">Belongs to the ATPase delta chain family.</text>
</comment>
<dbReference type="InterPro" id="IPR020781">
    <property type="entry name" value="ATPase_OSCP/d_CS"/>
</dbReference>
<dbReference type="EMBL" id="SRJC01000005">
    <property type="protein sequence ID" value="TGB01624.1"/>
    <property type="molecule type" value="Genomic_DNA"/>
</dbReference>
<dbReference type="GO" id="GO:0046933">
    <property type="term" value="F:proton-transporting ATP synthase activity, rotational mechanism"/>
    <property type="evidence" value="ECO:0007669"/>
    <property type="project" value="UniProtKB-UniRule"/>
</dbReference>
<keyword evidence="8" id="KW-1003">Cell membrane</keyword>
<dbReference type="OrthoDB" id="9802471at2"/>
<keyword evidence="4 8" id="KW-0406">Ion transport</keyword>
<comment type="function">
    <text evidence="8">F(1)F(0) ATP synthase produces ATP from ADP in the presence of a proton or sodium gradient. F-type ATPases consist of two structural domains, F(1) containing the extramembraneous catalytic core and F(0) containing the membrane proton channel, linked together by a central stalk and a peripheral stalk. During catalysis, ATP synthesis in the catalytic domain of F(1) is coupled via a rotary mechanism of the central stalk subunits to proton translocation.</text>
</comment>
<dbReference type="PRINTS" id="PR00125">
    <property type="entry name" value="ATPASEDELTA"/>
</dbReference>
<dbReference type="NCBIfam" id="NF004403">
    <property type="entry name" value="PRK05758.2-4"/>
    <property type="match status" value="1"/>
</dbReference>
<gene>
    <name evidence="8" type="primary">atpH</name>
    <name evidence="9" type="ORF">E4663_15835</name>
</gene>
<evidence type="ECO:0000256" key="3">
    <source>
        <dbReference type="ARBA" id="ARBA00022781"/>
    </source>
</evidence>
<dbReference type="AlphaFoldDB" id="A0A4Z0GX06"/>
<dbReference type="STRING" id="192814.GCA_900166575_03094"/>
<evidence type="ECO:0000313" key="9">
    <source>
        <dbReference type="EMBL" id="TGB01624.1"/>
    </source>
</evidence>
<keyword evidence="10" id="KW-1185">Reference proteome</keyword>
<dbReference type="Gene3D" id="1.10.520.20">
    <property type="entry name" value="N-terminal domain of the delta subunit of the F1F0-ATP synthase"/>
    <property type="match status" value="1"/>
</dbReference>
<dbReference type="SUPFAM" id="SSF47928">
    <property type="entry name" value="N-terminal domain of the delta subunit of the F1F0-ATP synthase"/>
    <property type="match status" value="1"/>
</dbReference>
<keyword evidence="2 8" id="KW-0813">Transport</keyword>
<dbReference type="PROSITE" id="PS00389">
    <property type="entry name" value="ATPASE_DELTA"/>
    <property type="match status" value="1"/>
</dbReference>